<keyword evidence="3" id="KW-0808">Transferase</keyword>
<gene>
    <name evidence="10" type="ORF">B0T22DRAFT_437250</name>
</gene>
<dbReference type="PANTHER" id="PTHR11685">
    <property type="entry name" value="RBR FAMILY RING FINGER AND IBR DOMAIN-CONTAINING"/>
    <property type="match status" value="1"/>
</dbReference>
<dbReference type="Proteomes" id="UP001270362">
    <property type="component" value="Unassembled WGS sequence"/>
</dbReference>
<dbReference type="SUPFAM" id="SSF57850">
    <property type="entry name" value="RING/U-box"/>
    <property type="match status" value="2"/>
</dbReference>
<evidence type="ECO:0000313" key="10">
    <source>
        <dbReference type="EMBL" id="KAK3694146.1"/>
    </source>
</evidence>
<dbReference type="GO" id="GO:0016567">
    <property type="term" value="P:protein ubiquitination"/>
    <property type="evidence" value="ECO:0007669"/>
    <property type="project" value="InterPro"/>
</dbReference>
<evidence type="ECO:0000313" key="11">
    <source>
        <dbReference type="Proteomes" id="UP001270362"/>
    </source>
</evidence>
<proteinExistence type="predicted"/>
<evidence type="ECO:0000256" key="3">
    <source>
        <dbReference type="ARBA" id="ARBA00022679"/>
    </source>
</evidence>
<dbReference type="InterPro" id="IPR017907">
    <property type="entry name" value="Znf_RING_CS"/>
</dbReference>
<reference evidence="10" key="1">
    <citation type="journal article" date="2023" name="Mol. Phylogenet. Evol.">
        <title>Genome-scale phylogeny and comparative genomics of the fungal order Sordariales.</title>
        <authorList>
            <person name="Hensen N."/>
            <person name="Bonometti L."/>
            <person name="Westerberg I."/>
            <person name="Brannstrom I.O."/>
            <person name="Guillou S."/>
            <person name="Cros-Aarteil S."/>
            <person name="Calhoun S."/>
            <person name="Haridas S."/>
            <person name="Kuo A."/>
            <person name="Mondo S."/>
            <person name="Pangilinan J."/>
            <person name="Riley R."/>
            <person name="LaButti K."/>
            <person name="Andreopoulos B."/>
            <person name="Lipzen A."/>
            <person name="Chen C."/>
            <person name="Yan M."/>
            <person name="Daum C."/>
            <person name="Ng V."/>
            <person name="Clum A."/>
            <person name="Steindorff A."/>
            <person name="Ohm R.A."/>
            <person name="Martin F."/>
            <person name="Silar P."/>
            <person name="Natvig D.O."/>
            <person name="Lalanne C."/>
            <person name="Gautier V."/>
            <person name="Ament-Velasquez S.L."/>
            <person name="Kruys A."/>
            <person name="Hutchinson M.I."/>
            <person name="Powell A.J."/>
            <person name="Barry K."/>
            <person name="Miller A.N."/>
            <person name="Grigoriev I.V."/>
            <person name="Debuchy R."/>
            <person name="Gladieux P."/>
            <person name="Hiltunen Thoren M."/>
            <person name="Johannesson H."/>
        </authorList>
    </citation>
    <scope>NUCLEOTIDE SEQUENCE</scope>
    <source>
        <strain evidence="10">CBS 314.62</strain>
    </source>
</reference>
<sequence>MGRRAAPAPAPAECASCGVVAEEDGPAPTLLTINCKHIFCRNCLAKFFRAALWRSVWPRCCKKRIELSPDIAAVLTAEERDLLLDADYDLNWQHNRHTYCAAPRCSALIAEKDVVGRVGTCKACGLETCLGCQRPHHSGRCRLDGATHKTLALAKAKGWKQCPHCRTLIEYIDGCRTMQCLTCRCSFCYRCARVVCNCRWPSCLVM</sequence>
<name>A0AAE0XJ56_9PEZI</name>
<dbReference type="Gene3D" id="3.30.40.10">
    <property type="entry name" value="Zinc/RING finger domain, C3HC4 (zinc finger)"/>
    <property type="match status" value="1"/>
</dbReference>
<reference evidence="10" key="2">
    <citation type="submission" date="2023-06" db="EMBL/GenBank/DDBJ databases">
        <authorList>
            <consortium name="Lawrence Berkeley National Laboratory"/>
            <person name="Haridas S."/>
            <person name="Hensen N."/>
            <person name="Bonometti L."/>
            <person name="Westerberg I."/>
            <person name="Brannstrom I.O."/>
            <person name="Guillou S."/>
            <person name="Cros-Aarteil S."/>
            <person name="Calhoun S."/>
            <person name="Kuo A."/>
            <person name="Mondo S."/>
            <person name="Pangilinan J."/>
            <person name="Riley R."/>
            <person name="Labutti K."/>
            <person name="Andreopoulos B."/>
            <person name="Lipzen A."/>
            <person name="Chen C."/>
            <person name="Yanf M."/>
            <person name="Daum C."/>
            <person name="Ng V."/>
            <person name="Clum A."/>
            <person name="Steindorff A."/>
            <person name="Ohm R."/>
            <person name="Martin F."/>
            <person name="Silar P."/>
            <person name="Natvig D."/>
            <person name="Lalanne C."/>
            <person name="Gautier V."/>
            <person name="Ament-Velasquez S.L."/>
            <person name="Kruys A."/>
            <person name="Hutchinson M.I."/>
            <person name="Powell A.J."/>
            <person name="Barry K."/>
            <person name="Miller A.N."/>
            <person name="Grigoriev I.V."/>
            <person name="Debuchy R."/>
            <person name="Gladieux P."/>
            <person name="Thoren M.H."/>
            <person name="Johannesson H."/>
        </authorList>
    </citation>
    <scope>NUCLEOTIDE SEQUENCE</scope>
    <source>
        <strain evidence="10">CBS 314.62</strain>
    </source>
</reference>
<evidence type="ECO:0000256" key="7">
    <source>
        <dbReference type="ARBA" id="ARBA00022786"/>
    </source>
</evidence>
<keyword evidence="4" id="KW-0479">Metal-binding</keyword>
<dbReference type="InterPro" id="IPR044066">
    <property type="entry name" value="TRIAD_supradom"/>
</dbReference>
<evidence type="ECO:0000256" key="1">
    <source>
        <dbReference type="ARBA" id="ARBA00001798"/>
    </source>
</evidence>
<dbReference type="AlphaFoldDB" id="A0AAE0XJ56"/>
<dbReference type="Gene3D" id="1.20.120.1750">
    <property type="match status" value="1"/>
</dbReference>
<keyword evidence="8" id="KW-0862">Zinc</keyword>
<dbReference type="Pfam" id="PF01485">
    <property type="entry name" value="IBR"/>
    <property type="match status" value="1"/>
</dbReference>
<dbReference type="GO" id="GO:0061630">
    <property type="term" value="F:ubiquitin protein ligase activity"/>
    <property type="evidence" value="ECO:0007669"/>
    <property type="project" value="UniProtKB-EC"/>
</dbReference>
<keyword evidence="5" id="KW-0677">Repeat</keyword>
<dbReference type="EC" id="2.3.2.31" evidence="2"/>
<organism evidence="10 11">
    <name type="scientific">Podospora appendiculata</name>
    <dbReference type="NCBI Taxonomy" id="314037"/>
    <lineage>
        <taxon>Eukaryota</taxon>
        <taxon>Fungi</taxon>
        <taxon>Dikarya</taxon>
        <taxon>Ascomycota</taxon>
        <taxon>Pezizomycotina</taxon>
        <taxon>Sordariomycetes</taxon>
        <taxon>Sordariomycetidae</taxon>
        <taxon>Sordariales</taxon>
        <taxon>Podosporaceae</taxon>
        <taxon>Podospora</taxon>
    </lineage>
</organism>
<keyword evidence="7" id="KW-0833">Ubl conjugation pathway</keyword>
<dbReference type="EMBL" id="JAULSO010000001">
    <property type="protein sequence ID" value="KAK3694146.1"/>
    <property type="molecule type" value="Genomic_DNA"/>
</dbReference>
<evidence type="ECO:0000256" key="2">
    <source>
        <dbReference type="ARBA" id="ARBA00012251"/>
    </source>
</evidence>
<evidence type="ECO:0000256" key="5">
    <source>
        <dbReference type="ARBA" id="ARBA00022737"/>
    </source>
</evidence>
<evidence type="ECO:0000256" key="8">
    <source>
        <dbReference type="ARBA" id="ARBA00022833"/>
    </source>
</evidence>
<accession>A0AAE0XJ56</accession>
<protein>
    <recommendedName>
        <fullName evidence="2">RBR-type E3 ubiquitin transferase</fullName>
        <ecNumber evidence="2">2.3.2.31</ecNumber>
    </recommendedName>
</protein>
<evidence type="ECO:0000256" key="6">
    <source>
        <dbReference type="ARBA" id="ARBA00022771"/>
    </source>
</evidence>
<evidence type="ECO:0000256" key="4">
    <source>
        <dbReference type="ARBA" id="ARBA00022723"/>
    </source>
</evidence>
<comment type="caution">
    <text evidence="10">The sequence shown here is derived from an EMBL/GenBank/DDBJ whole genome shotgun (WGS) entry which is preliminary data.</text>
</comment>
<evidence type="ECO:0000259" key="9">
    <source>
        <dbReference type="PROSITE" id="PS51873"/>
    </source>
</evidence>
<dbReference type="GO" id="GO:0008270">
    <property type="term" value="F:zinc ion binding"/>
    <property type="evidence" value="ECO:0007669"/>
    <property type="project" value="UniProtKB-KW"/>
</dbReference>
<dbReference type="PROSITE" id="PS00518">
    <property type="entry name" value="ZF_RING_1"/>
    <property type="match status" value="1"/>
</dbReference>
<comment type="catalytic activity">
    <reaction evidence="1">
        <text>[E2 ubiquitin-conjugating enzyme]-S-ubiquitinyl-L-cysteine + [acceptor protein]-L-lysine = [E2 ubiquitin-conjugating enzyme]-L-cysteine + [acceptor protein]-N(6)-ubiquitinyl-L-lysine.</text>
        <dbReference type="EC" id="2.3.2.31"/>
    </reaction>
</comment>
<dbReference type="InterPro" id="IPR002867">
    <property type="entry name" value="IBR_dom"/>
</dbReference>
<keyword evidence="11" id="KW-1185">Reference proteome</keyword>
<dbReference type="PROSITE" id="PS51873">
    <property type="entry name" value="TRIAD"/>
    <property type="match status" value="1"/>
</dbReference>
<dbReference type="InterPro" id="IPR013083">
    <property type="entry name" value="Znf_RING/FYVE/PHD"/>
</dbReference>
<feature type="domain" description="RING-type" evidence="9">
    <location>
        <begin position="13"/>
        <end position="206"/>
    </location>
</feature>
<keyword evidence="6" id="KW-0863">Zinc-finger</keyword>
<dbReference type="InterPro" id="IPR031127">
    <property type="entry name" value="E3_UB_ligase_RBR"/>
</dbReference>